<gene>
    <name evidence="3" type="ORF">PYX00_004270</name>
</gene>
<sequence>MAGVCCSVRRHGNHVSLQMSESARSSSRTKDDNRVASSLSLPAFRIVSERDKRPPRDVYTEVQVTRREKKARSDMSAGGTTVEVHPPPRRLRRTSSRHERHRCHKSKHRAVETLQAANQNLLERINELKRENQLLSKKLNASVTSLDSGLSQNEALSPFELDVNTAYQHVKNENVKLTSELERCRMHCLQLENHVEGLERENKDLEGDVAMLKNLVYKLNVELERHQSGRAEEAGARSAKTEILPKNYQKNFLKPILPLLRAYSEAVQEKNEMIENFENDLKKFGQIFNELLKENERLYMELEKKMNTVEGDVLSEVRTLKKDLEMAKQENSLLMNQIELEQEKLAEVHSVYRMKVAEVVKQNEAVNETLQEQKADLYMMKGKYSILKEEFERLKLENDSRVPMAVHSASIGECKRLFQELRNEYESQKQHHLRTIADQEKVLSELRRQAEERLAEKENLKAPVGGEATDIRRQLRESNSKVEELSGKLTNTRKQLHKAMAFAEDIVREQESLLMQLHAKQKENTIMVTHFGSLKKQLKSVEKGAQEGLNSVEEKMRSLELENSKLASDVKKMRALLKEKDDVIARLERDRAADS</sequence>
<dbReference type="GO" id="GO:0005814">
    <property type="term" value="C:centriole"/>
    <property type="evidence" value="ECO:0007669"/>
    <property type="project" value="InterPro"/>
</dbReference>
<dbReference type="PANTHER" id="PTHR36170">
    <property type="entry name" value="CENTROSOMAL PROTEIN OF 89 KDA"/>
    <property type="match status" value="1"/>
</dbReference>
<feature type="coiled-coil region" evidence="1">
    <location>
        <begin position="181"/>
        <end position="215"/>
    </location>
</feature>
<feature type="coiled-coil region" evidence="1">
    <location>
        <begin position="260"/>
        <end position="376"/>
    </location>
</feature>
<proteinExistence type="predicted"/>
<feature type="region of interest" description="Disordered" evidence="2">
    <location>
        <begin position="63"/>
        <end position="107"/>
    </location>
</feature>
<organism evidence="3">
    <name type="scientific">Menopon gallinae</name>
    <name type="common">poultry shaft louse</name>
    <dbReference type="NCBI Taxonomy" id="328185"/>
    <lineage>
        <taxon>Eukaryota</taxon>
        <taxon>Metazoa</taxon>
        <taxon>Ecdysozoa</taxon>
        <taxon>Arthropoda</taxon>
        <taxon>Hexapoda</taxon>
        <taxon>Insecta</taxon>
        <taxon>Pterygota</taxon>
        <taxon>Neoptera</taxon>
        <taxon>Paraneoptera</taxon>
        <taxon>Psocodea</taxon>
        <taxon>Troctomorpha</taxon>
        <taxon>Phthiraptera</taxon>
        <taxon>Amblycera</taxon>
        <taxon>Menoponidae</taxon>
        <taxon>Menopon</taxon>
    </lineage>
</organism>
<feature type="coiled-coil region" evidence="1">
    <location>
        <begin position="111"/>
        <end position="138"/>
    </location>
</feature>
<feature type="region of interest" description="Disordered" evidence="2">
    <location>
        <begin position="16"/>
        <end position="36"/>
    </location>
</feature>
<feature type="coiled-coil region" evidence="1">
    <location>
        <begin position="429"/>
        <end position="495"/>
    </location>
</feature>
<protein>
    <submittedName>
        <fullName evidence="3">Uncharacterized protein</fullName>
    </submittedName>
</protein>
<dbReference type="AlphaFoldDB" id="A0AAW2I3J0"/>
<dbReference type="GO" id="GO:0007005">
    <property type="term" value="P:mitochondrion organization"/>
    <property type="evidence" value="ECO:0007669"/>
    <property type="project" value="InterPro"/>
</dbReference>
<dbReference type="Gene3D" id="1.10.287.1490">
    <property type="match status" value="1"/>
</dbReference>
<dbReference type="GO" id="GO:0045202">
    <property type="term" value="C:synapse"/>
    <property type="evidence" value="ECO:0007669"/>
    <property type="project" value="GOC"/>
</dbReference>
<feature type="compositionally biased region" description="Basic residues" evidence="2">
    <location>
        <begin position="87"/>
        <end position="107"/>
    </location>
</feature>
<name>A0AAW2I3J0_9NEOP</name>
<dbReference type="GO" id="GO:0097539">
    <property type="term" value="C:ciliary transition fiber"/>
    <property type="evidence" value="ECO:0007669"/>
    <property type="project" value="TreeGrafter"/>
</dbReference>
<reference evidence="3" key="1">
    <citation type="journal article" date="2024" name="Gigascience">
        <title>Chromosome-level genome of the poultry shaft louse Menopon gallinae provides insight into the host-switching and adaptive evolution of parasitic lice.</title>
        <authorList>
            <person name="Xu Y."/>
            <person name="Ma L."/>
            <person name="Liu S."/>
            <person name="Liang Y."/>
            <person name="Liu Q."/>
            <person name="He Z."/>
            <person name="Tian L."/>
            <person name="Duan Y."/>
            <person name="Cai W."/>
            <person name="Li H."/>
            <person name="Song F."/>
        </authorList>
    </citation>
    <scope>NUCLEOTIDE SEQUENCE</scope>
    <source>
        <strain evidence="3">Cailab_2023a</strain>
    </source>
</reference>
<evidence type="ECO:0000256" key="2">
    <source>
        <dbReference type="SAM" id="MobiDB-lite"/>
    </source>
</evidence>
<dbReference type="EMBL" id="JARGDH010000002">
    <property type="protein sequence ID" value="KAL0276769.1"/>
    <property type="molecule type" value="Genomic_DNA"/>
</dbReference>
<comment type="caution">
    <text evidence="3">The sequence shown here is derived from an EMBL/GenBank/DDBJ whole genome shotgun (WGS) entry which is preliminary data.</text>
</comment>
<dbReference type="GO" id="GO:0007268">
    <property type="term" value="P:chemical synaptic transmission"/>
    <property type="evidence" value="ECO:0007669"/>
    <property type="project" value="InterPro"/>
</dbReference>
<dbReference type="PANTHER" id="PTHR36170:SF1">
    <property type="entry name" value="CENTROSOMAL PROTEIN OF 89 KDA"/>
    <property type="match status" value="1"/>
</dbReference>
<accession>A0AAW2I3J0</accession>
<keyword evidence="1" id="KW-0175">Coiled coil</keyword>
<evidence type="ECO:0000256" key="1">
    <source>
        <dbReference type="SAM" id="Coils"/>
    </source>
</evidence>
<feature type="compositionally biased region" description="Polar residues" evidence="2">
    <location>
        <begin position="16"/>
        <end position="26"/>
    </location>
</feature>
<evidence type="ECO:0000313" key="3">
    <source>
        <dbReference type="EMBL" id="KAL0276769.1"/>
    </source>
</evidence>
<feature type="coiled-coil region" evidence="1">
    <location>
        <begin position="542"/>
        <end position="590"/>
    </location>
</feature>
<dbReference type="GO" id="GO:0060271">
    <property type="term" value="P:cilium assembly"/>
    <property type="evidence" value="ECO:0007669"/>
    <property type="project" value="InterPro"/>
</dbReference>
<dbReference type="InterPro" id="IPR033545">
    <property type="entry name" value="CEP89"/>
</dbReference>